<dbReference type="FunFam" id="3.30.40.10:FF:000022">
    <property type="entry name" value="E3 ubiquitin-protein ligase RING1-like"/>
    <property type="match status" value="1"/>
</dbReference>
<comment type="catalytic activity">
    <reaction evidence="1">
        <text>S-ubiquitinyl-[E2 ubiquitin-conjugating enzyme]-L-cysteine + [acceptor protein]-L-lysine = [E2 ubiquitin-conjugating enzyme]-L-cysteine + N(6)-ubiquitinyl-[acceptor protein]-L-lysine.</text>
        <dbReference type="EC" id="2.3.2.27"/>
    </reaction>
</comment>
<evidence type="ECO:0000256" key="9">
    <source>
        <dbReference type="ARBA" id="ARBA00038197"/>
    </source>
</evidence>
<keyword evidence="7" id="KW-0833">Ubl conjugation pathway</keyword>
<comment type="similarity">
    <text evidence="9">Belongs to the RNF181 family.</text>
</comment>
<sequence>PPASKEAVQALPAVKVTDKHLKELSTSSCPICLGDYEKGESTKQMPCDHLFHPGCILPWLEKTNSCPVCRHELPTDNEAYEELRELKVTEKERKHRVESLHSSMFS</sequence>
<dbReference type="EC" id="2.3.2.27" evidence="3"/>
<keyword evidence="8" id="KW-0862">Zinc</keyword>
<dbReference type="CDD" id="cd16669">
    <property type="entry name" value="RING-H2_RNF181"/>
    <property type="match status" value="1"/>
</dbReference>
<evidence type="ECO:0000259" key="14">
    <source>
        <dbReference type="PROSITE" id="PS50089"/>
    </source>
</evidence>
<dbReference type="Pfam" id="PF13639">
    <property type="entry name" value="zf-RING_2"/>
    <property type="match status" value="1"/>
</dbReference>
<dbReference type="SUPFAM" id="SSF57850">
    <property type="entry name" value="RING/U-box"/>
    <property type="match status" value="1"/>
</dbReference>
<evidence type="ECO:0000256" key="5">
    <source>
        <dbReference type="ARBA" id="ARBA00022723"/>
    </source>
</evidence>
<protein>
    <recommendedName>
        <fullName evidence="10">E3 ubiquitin-protein ligase RNF181</fullName>
        <ecNumber evidence="3">2.3.2.27</ecNumber>
    </recommendedName>
    <alternativeName>
        <fullName evidence="11">RING finger protein 181</fullName>
    </alternativeName>
</protein>
<evidence type="ECO:0000256" key="7">
    <source>
        <dbReference type="ARBA" id="ARBA00022786"/>
    </source>
</evidence>
<dbReference type="STRING" id="45351.A7RSU5"/>
<keyword evidence="4" id="KW-0808">Transferase</keyword>
<reference evidence="16 17" key="1">
    <citation type="journal article" date="2007" name="Science">
        <title>Sea anemone genome reveals ancestral eumetazoan gene repertoire and genomic organization.</title>
        <authorList>
            <person name="Putnam N.H."/>
            <person name="Srivastava M."/>
            <person name="Hellsten U."/>
            <person name="Dirks B."/>
            <person name="Chapman J."/>
            <person name="Salamov A."/>
            <person name="Terry A."/>
            <person name="Shapiro H."/>
            <person name="Lindquist E."/>
            <person name="Kapitonov V.V."/>
            <person name="Jurka J."/>
            <person name="Genikhovich G."/>
            <person name="Grigoriev I.V."/>
            <person name="Lucas S.M."/>
            <person name="Steele R.E."/>
            <person name="Finnerty J.R."/>
            <person name="Technau U."/>
            <person name="Martindale M.Q."/>
            <person name="Rokhsar D.S."/>
        </authorList>
    </citation>
    <scope>NUCLEOTIDE SEQUENCE [LARGE SCALE GENOMIC DNA]</scope>
    <source>
        <strain evidence="17">CH2 X CH6</strain>
        <strain evidence="16">CH2 x CH6</strain>
    </source>
</reference>
<dbReference type="GO" id="GO:0061630">
    <property type="term" value="F:ubiquitin protein ligase activity"/>
    <property type="evidence" value="ECO:0000318"/>
    <property type="project" value="GO_Central"/>
</dbReference>
<comment type="function">
    <text evidence="12">E3 ubiquitin-protein ligase which accepts ubiquitin from an E2 ubiquitin-conjugating enzyme in the form of a thioester and then directly transfers the ubiquitin to targeted substrates. Catalyzes monoubiquitination of 26S proteasome subunit PSMC2/RPT1.</text>
</comment>
<keyword evidence="6 13" id="KW-0863">Zinc-finger</keyword>
<dbReference type="GO" id="GO:0008270">
    <property type="term" value="F:zinc ion binding"/>
    <property type="evidence" value="ECO:0007669"/>
    <property type="project" value="UniProtKB-KW"/>
</dbReference>
<dbReference type="InterPro" id="IPR001841">
    <property type="entry name" value="Znf_RING"/>
</dbReference>
<evidence type="ECO:0000256" key="4">
    <source>
        <dbReference type="ARBA" id="ARBA00022679"/>
    </source>
</evidence>
<feature type="domain" description="RING-type" evidence="14">
    <location>
        <begin position="29"/>
        <end position="70"/>
    </location>
</feature>
<dbReference type="GO" id="GO:0005737">
    <property type="term" value="C:cytoplasm"/>
    <property type="evidence" value="ECO:0000318"/>
    <property type="project" value="GO_Central"/>
</dbReference>
<comment type="pathway">
    <text evidence="2">Protein modification; protein ubiquitination.</text>
</comment>
<evidence type="ECO:0000313" key="15">
    <source>
        <dbReference type="EMBL" id="EDO29210.1"/>
    </source>
</evidence>
<dbReference type="PANTHER" id="PTHR15710">
    <property type="entry name" value="E3 UBIQUITIN-PROTEIN LIGASE PRAJA"/>
    <property type="match status" value="1"/>
</dbReference>
<dbReference type="Proteomes" id="UP000001593">
    <property type="component" value="Unassembled WGS sequence"/>
</dbReference>
<evidence type="ECO:0000256" key="13">
    <source>
        <dbReference type="PROSITE-ProRule" id="PRU00175"/>
    </source>
</evidence>
<dbReference type="eggNOG" id="KOG0800">
    <property type="taxonomic scope" value="Eukaryota"/>
</dbReference>
<evidence type="ECO:0000313" key="17">
    <source>
        <dbReference type="Proteomes" id="UP000001593"/>
    </source>
</evidence>
<evidence type="ECO:0000256" key="1">
    <source>
        <dbReference type="ARBA" id="ARBA00000900"/>
    </source>
</evidence>
<evidence type="ECO:0000256" key="11">
    <source>
        <dbReference type="ARBA" id="ARBA00041674"/>
    </source>
</evidence>
<dbReference type="EMBL" id="DS470817">
    <property type="protein sequence ID" value="EDO29210.1"/>
    <property type="molecule type" value="Genomic_DNA"/>
</dbReference>
<dbReference type="PROSITE" id="PS50089">
    <property type="entry name" value="ZF_RING_2"/>
    <property type="match status" value="1"/>
</dbReference>
<dbReference type="SMART" id="SM00184">
    <property type="entry name" value="RING"/>
    <property type="match status" value="1"/>
</dbReference>
<name>A7RSU5_NEMVE</name>
<dbReference type="PANTHER" id="PTHR15710:SF160">
    <property type="entry name" value="E3 UBIQUITIN-PROTEIN LIGASE RNF181"/>
    <property type="match status" value="1"/>
</dbReference>
<evidence type="ECO:0000256" key="10">
    <source>
        <dbReference type="ARBA" id="ARBA00039317"/>
    </source>
</evidence>
<dbReference type="OMA" id="KKANSCP"/>
<evidence type="ECO:0000256" key="12">
    <source>
        <dbReference type="ARBA" id="ARBA00045940"/>
    </source>
</evidence>
<dbReference type="InParanoid" id="A7RSU5"/>
<dbReference type="InterPro" id="IPR013083">
    <property type="entry name" value="Znf_RING/FYVE/PHD"/>
</dbReference>
<dbReference type="EMBL" id="DS469535">
    <property type="protein sequence ID" value="EDO45479.1"/>
    <property type="molecule type" value="Genomic_DNA"/>
</dbReference>
<dbReference type="AlphaFoldDB" id="A7RSU5"/>
<organism evidence="16 17">
    <name type="scientific">Nematostella vectensis</name>
    <name type="common">Starlet sea anemone</name>
    <dbReference type="NCBI Taxonomy" id="45351"/>
    <lineage>
        <taxon>Eukaryota</taxon>
        <taxon>Metazoa</taxon>
        <taxon>Cnidaria</taxon>
        <taxon>Anthozoa</taxon>
        <taxon>Hexacorallia</taxon>
        <taxon>Actiniaria</taxon>
        <taxon>Edwardsiidae</taxon>
        <taxon>Nematostella</taxon>
    </lineage>
</organism>
<feature type="non-terminal residue" evidence="16">
    <location>
        <position position="1"/>
    </location>
</feature>
<evidence type="ECO:0000256" key="3">
    <source>
        <dbReference type="ARBA" id="ARBA00012483"/>
    </source>
</evidence>
<evidence type="ECO:0000256" key="8">
    <source>
        <dbReference type="ARBA" id="ARBA00022833"/>
    </source>
</evidence>
<dbReference type="HOGENOM" id="CLU_144247_1_0_1"/>
<evidence type="ECO:0000256" key="2">
    <source>
        <dbReference type="ARBA" id="ARBA00004906"/>
    </source>
</evidence>
<gene>
    <name evidence="15" type="ORF">NEMVEDRAFT_v1g145359</name>
    <name evidence="16" type="ORF">NEMVEDRAFT_v1g92016</name>
</gene>
<proteinExistence type="inferred from homology"/>
<keyword evidence="5" id="KW-0479">Metal-binding</keyword>
<accession>A7RSU5</accession>
<evidence type="ECO:0000313" key="16">
    <source>
        <dbReference type="EMBL" id="EDO45479.1"/>
    </source>
</evidence>
<dbReference type="Gene3D" id="3.30.40.10">
    <property type="entry name" value="Zinc/RING finger domain, C3HC4 (zinc finger)"/>
    <property type="match status" value="1"/>
</dbReference>
<evidence type="ECO:0000256" key="6">
    <source>
        <dbReference type="ARBA" id="ARBA00022771"/>
    </source>
</evidence>
<keyword evidence="17" id="KW-1185">Reference proteome</keyword>
<dbReference type="GO" id="GO:0016567">
    <property type="term" value="P:protein ubiquitination"/>
    <property type="evidence" value="ECO:0000318"/>
    <property type="project" value="GO_Central"/>
</dbReference>